<evidence type="ECO:0000313" key="3">
    <source>
        <dbReference type="EMBL" id="CAH1416965.1"/>
    </source>
</evidence>
<dbReference type="Pfam" id="PF05178">
    <property type="entry name" value="Kri1"/>
    <property type="match status" value="1"/>
</dbReference>
<proteinExistence type="predicted"/>
<dbReference type="PANTHER" id="PTHR14490:SF5">
    <property type="entry name" value="PROTEIN KRI1 HOMOLOG"/>
    <property type="match status" value="1"/>
</dbReference>
<dbReference type="PANTHER" id="PTHR14490">
    <property type="entry name" value="ZINC FINGER, ZZ TYPE"/>
    <property type="match status" value="1"/>
</dbReference>
<gene>
    <name evidence="3" type="ORF">LVIROSA_LOCUS4692</name>
</gene>
<dbReference type="GO" id="GO:0030686">
    <property type="term" value="C:90S preribosome"/>
    <property type="evidence" value="ECO:0007669"/>
    <property type="project" value="TreeGrafter"/>
</dbReference>
<comment type="caution">
    <text evidence="3">The sequence shown here is derived from an EMBL/GenBank/DDBJ whole genome shotgun (WGS) entry which is preliminary data.</text>
</comment>
<feature type="region of interest" description="Disordered" evidence="2">
    <location>
        <begin position="284"/>
        <end position="305"/>
    </location>
</feature>
<feature type="compositionally biased region" description="Basic and acidic residues" evidence="2">
    <location>
        <begin position="533"/>
        <end position="551"/>
    </location>
</feature>
<dbReference type="EMBL" id="CAKMRJ010000002">
    <property type="protein sequence ID" value="CAH1416965.1"/>
    <property type="molecule type" value="Genomic_DNA"/>
</dbReference>
<feature type="region of interest" description="Disordered" evidence="2">
    <location>
        <begin position="156"/>
        <end position="176"/>
    </location>
</feature>
<feature type="compositionally biased region" description="Basic and acidic residues" evidence="2">
    <location>
        <begin position="285"/>
        <end position="296"/>
    </location>
</feature>
<protein>
    <recommendedName>
        <fullName evidence="5">Kri1-like C-terminal domain-containing protein</fullName>
    </recommendedName>
</protein>
<feature type="compositionally biased region" description="Basic and acidic residues" evidence="2">
    <location>
        <begin position="234"/>
        <end position="245"/>
    </location>
</feature>
<evidence type="ECO:0008006" key="5">
    <source>
        <dbReference type="Google" id="ProtNLM"/>
    </source>
</evidence>
<accession>A0AAU9LR06</accession>
<evidence type="ECO:0000313" key="4">
    <source>
        <dbReference type="Proteomes" id="UP001157418"/>
    </source>
</evidence>
<keyword evidence="1" id="KW-0175">Coiled coil</keyword>
<evidence type="ECO:0000256" key="1">
    <source>
        <dbReference type="SAM" id="Coils"/>
    </source>
</evidence>
<feature type="region of interest" description="Disordered" evidence="2">
    <location>
        <begin position="1"/>
        <end position="25"/>
    </location>
</feature>
<dbReference type="GO" id="GO:0000447">
    <property type="term" value="P:endonucleolytic cleavage in ITS1 to separate SSU-rRNA from 5.8S rRNA and LSU-rRNA from tricistronic rRNA transcript (SSU-rRNA, 5.8S rRNA, LSU-rRNA)"/>
    <property type="evidence" value="ECO:0007669"/>
    <property type="project" value="TreeGrafter"/>
</dbReference>
<dbReference type="AlphaFoldDB" id="A0AAU9LR06"/>
<name>A0AAU9LR06_9ASTR</name>
<feature type="region of interest" description="Disordered" evidence="2">
    <location>
        <begin position="608"/>
        <end position="657"/>
    </location>
</feature>
<feature type="region of interest" description="Disordered" evidence="2">
    <location>
        <begin position="204"/>
        <end position="266"/>
    </location>
</feature>
<dbReference type="GO" id="GO:0005730">
    <property type="term" value="C:nucleolus"/>
    <property type="evidence" value="ECO:0007669"/>
    <property type="project" value="TreeGrafter"/>
</dbReference>
<sequence length="683" mass="80415">MSEINTHARSSHSPSEQEAADTTSGGLSVRSIYHLPSLSLSIKRDSRSRSLSVRSFYLSAQSGVRSQVAAEPPTHLRWYFCPLFWSLCPPQTQTHKFQFIGVHSIERMGMKLFDNGGSDSDDLSKIEINKEFARRYEHNKKREDIQRYDEMKKKGVIDSDIDSEEEDESSEDEENIVNYSRKQDLQFFDALIKVKKQDSSLKNKDAKLFDLDNEDETEDNNKEKKRKPMYLKDVTAKHLIEKGPEFDDEDDEEENKGKKKSYSEEQEVLRKEFLDAVGDEDNEDDLLKVKNDKGGIEDEDEDEVEYEKKLDEYFEEDEKLDENEKFLKDYFRKKMWLDKETGSSNHLNDVELDVSEDEEELERQENFEREFNFRFEENAGDRVMGFSRKVDGSVRKKDNARKIQRKNKEERIALAELERKEELKHMKNLKKKEMNEKIRKIRETAGIGENEVCLLDEHDLEEEFDPDEHDRTMKKAFDDSFYEADDVDPRFGSEEEEEDGELEKPNFDEEDEFLGLPKRWENEYGSGDGFLATREKTLKGKIDNSHDEEDKKKKRKRSEVEEEAIKKELEEYYKLDYEDTIGDLKTREDEFIVPRHKIKEHKQRIKSLLKGETSENGGKRIKHDVDKSNEQVVDDAQNEGEKVLSRKQRRKKKLNEFKLPPSRLLAYQKITGAKSSNKRKHKA</sequence>
<keyword evidence="4" id="KW-1185">Reference proteome</keyword>
<feature type="region of interest" description="Disordered" evidence="2">
    <location>
        <begin position="484"/>
        <end position="560"/>
    </location>
</feature>
<dbReference type="InterPro" id="IPR018034">
    <property type="entry name" value="Kri1"/>
</dbReference>
<evidence type="ECO:0000256" key="2">
    <source>
        <dbReference type="SAM" id="MobiDB-lite"/>
    </source>
</evidence>
<dbReference type="Proteomes" id="UP001157418">
    <property type="component" value="Unassembled WGS sequence"/>
</dbReference>
<feature type="coiled-coil region" evidence="1">
    <location>
        <begin position="400"/>
        <end position="437"/>
    </location>
</feature>
<organism evidence="3 4">
    <name type="scientific">Lactuca virosa</name>
    <dbReference type="NCBI Taxonomy" id="75947"/>
    <lineage>
        <taxon>Eukaryota</taxon>
        <taxon>Viridiplantae</taxon>
        <taxon>Streptophyta</taxon>
        <taxon>Embryophyta</taxon>
        <taxon>Tracheophyta</taxon>
        <taxon>Spermatophyta</taxon>
        <taxon>Magnoliopsida</taxon>
        <taxon>eudicotyledons</taxon>
        <taxon>Gunneridae</taxon>
        <taxon>Pentapetalae</taxon>
        <taxon>asterids</taxon>
        <taxon>campanulids</taxon>
        <taxon>Asterales</taxon>
        <taxon>Asteraceae</taxon>
        <taxon>Cichorioideae</taxon>
        <taxon>Cichorieae</taxon>
        <taxon>Lactucinae</taxon>
        <taxon>Lactuca</taxon>
    </lineage>
</organism>
<reference evidence="3 4" key="1">
    <citation type="submission" date="2022-01" db="EMBL/GenBank/DDBJ databases">
        <authorList>
            <person name="Xiong W."/>
            <person name="Schranz E."/>
        </authorList>
    </citation>
    <scope>NUCLEOTIDE SEQUENCE [LARGE SCALE GENOMIC DNA]</scope>
</reference>
<feature type="compositionally biased region" description="Acidic residues" evidence="2">
    <location>
        <begin position="159"/>
        <end position="175"/>
    </location>
</feature>